<dbReference type="Pfam" id="PF00536">
    <property type="entry name" value="SAM_1"/>
    <property type="match status" value="2"/>
</dbReference>
<dbReference type="InterPro" id="IPR037620">
    <property type="entry name" value="LIP-1_SAM_1"/>
</dbReference>
<comment type="similarity">
    <text evidence="1">Belongs to the liprin family. Liprin-alpha subfamily.</text>
</comment>
<keyword evidence="2" id="KW-0677">Repeat</keyword>
<organism evidence="7 8">
    <name type="scientific">Erpetoichthys calabaricus</name>
    <name type="common">Rope fish</name>
    <name type="synonym">Calamoichthys calabaricus</name>
    <dbReference type="NCBI Taxonomy" id="27687"/>
    <lineage>
        <taxon>Eukaryota</taxon>
        <taxon>Metazoa</taxon>
        <taxon>Chordata</taxon>
        <taxon>Craniata</taxon>
        <taxon>Vertebrata</taxon>
        <taxon>Euteleostomi</taxon>
        <taxon>Actinopterygii</taxon>
        <taxon>Polypteriformes</taxon>
        <taxon>Polypteridae</taxon>
        <taxon>Erpetoichthys</taxon>
    </lineage>
</organism>
<dbReference type="SMART" id="SM00454">
    <property type="entry name" value="SAM"/>
    <property type="match status" value="2"/>
</dbReference>
<gene>
    <name evidence="7" type="primary">PPFIA4</name>
</gene>
<feature type="domain" description="SAM" evidence="6">
    <location>
        <begin position="934"/>
        <end position="970"/>
    </location>
</feature>
<evidence type="ECO:0000256" key="1">
    <source>
        <dbReference type="ARBA" id="ARBA00007026"/>
    </source>
</evidence>
<feature type="region of interest" description="Disordered" evidence="5">
    <location>
        <begin position="1"/>
        <end position="21"/>
    </location>
</feature>
<evidence type="ECO:0000313" key="7">
    <source>
        <dbReference type="Ensembl" id="ENSECRP00000009949.1"/>
    </source>
</evidence>
<dbReference type="GO" id="GO:0050808">
    <property type="term" value="P:synapse organization"/>
    <property type="evidence" value="ECO:0007669"/>
    <property type="project" value="TreeGrafter"/>
</dbReference>
<dbReference type="PROSITE" id="PS50105">
    <property type="entry name" value="SAM_DOMAIN"/>
    <property type="match status" value="2"/>
</dbReference>
<dbReference type="PANTHER" id="PTHR12587">
    <property type="entry name" value="LAR INTERACTING PROTEIN LIP -RELATED PROTEIN"/>
    <property type="match status" value="1"/>
</dbReference>
<evidence type="ECO:0000256" key="4">
    <source>
        <dbReference type="SAM" id="Coils"/>
    </source>
</evidence>
<dbReference type="SUPFAM" id="SSF47769">
    <property type="entry name" value="SAM/Pointed domain"/>
    <property type="match status" value="2"/>
</dbReference>
<reference evidence="7" key="2">
    <citation type="submission" date="2025-08" db="UniProtKB">
        <authorList>
            <consortium name="Ensembl"/>
        </authorList>
    </citation>
    <scope>IDENTIFICATION</scope>
</reference>
<dbReference type="InterPro" id="IPR057892">
    <property type="entry name" value="LIP-1_CC2"/>
</dbReference>
<feature type="compositionally biased region" description="Low complexity" evidence="5">
    <location>
        <begin position="642"/>
        <end position="655"/>
    </location>
</feature>
<dbReference type="InterPro" id="IPR001660">
    <property type="entry name" value="SAM"/>
</dbReference>
<name>A0A8C4S1M3_ERPCA</name>
<dbReference type="GeneTree" id="ENSGT01050000244900"/>
<dbReference type="AlphaFoldDB" id="A0A8C4S1M3"/>
<feature type="region of interest" description="Disordered" evidence="5">
    <location>
        <begin position="642"/>
        <end position="762"/>
    </location>
</feature>
<feature type="coiled-coil region" evidence="4">
    <location>
        <begin position="579"/>
        <end position="613"/>
    </location>
</feature>
<sequence length="1026" mass="116903">MVGNSRSIRCKTESRPSKGCQSITGVTEAETPFTLIRPRWTGKETNSSEKKNQIKFLCFFFFCFQEFATLTKELNGCREQLLEKEEEISELKAERNNTRLLLEHLECLVSRHERSLRMTVVKRQTQPPSGVSSEVEVLKALKSLFEHHKALDEKVRERLRVALERVTTLEEQLASTTQEVTKNFKDNLIKFKDNWTFLSIWLVLAICSDIVRLPNGSIDAHDEVSRTLELQELLEKANLELSQSKEHVAALTSRLNEMEAEINTARKDVIKSEEVNSKFQRDLREAMAQKEDMEERITTLEKRYLAAQRETTSIHELNDKLENELANKESLYRQSEEKCRQIQELLELAEQKLQQTIRKAETLPEVEAELAQRVAALTKAEERHGSFEERLRQLEGQLEEKNQELGRARQREKMNEEHNKRLSDTVDRLLTESNERLQLHLKERMAALEEKERLTSETEKLRTEIEQLKRRSSILSQLGSTTDLRFSITSVVDTPAEHFGTPAVIRRAKKGRLAALRDEPTKVVSLTSHFLKDILRTSIAHTIESDPELSDIDDDDHETIFSSMDLLSPSGHSDAQTLALMLQEQLDAINEEIRMIQEEKESAEMRAEEIESRVTSGSMDGLNLPPLRPRSSIPTSVTALSLVSSSPPVSGRSTPKLSSRPTAHELGIMTLPSDLRKHRRKVLVKEGREDKATIKCETSPPSSPRSLRLEQMAHSLLSTSQEEGKGSSNSSQDSLHRSSKKKGIKSSIGRLFGKKEKGRMGQTEFETGIQDSLGLGKLGTQAERDRRLRKKHELLEDARRKGLPFAQWDGPTVVSWLELWVGMPAWYVAACRANVKSGAIMSALSDTEIQREIGISNPLHRLKLRLAIQEMVSLTSPSAPLTSRTSSGNVWVTHEEMENLAASTKENEEGSWAQVSQLITLAYGDMNHEWIGNEWLPSLGLPQYRSYFMECLVDARMLDHLTKKDLRTHLKMVDNKFDNFLVNTSIPFFQSPPLPQCAWNGGYTTRLDRYSMSIANNRIKTKLTFY</sequence>
<protein>
    <submittedName>
        <fullName evidence="7">PTPRF interacting protein alpha 4</fullName>
    </submittedName>
</protein>
<feature type="domain" description="SAM" evidence="6">
    <location>
        <begin position="808"/>
        <end position="874"/>
    </location>
</feature>
<dbReference type="Gene3D" id="1.10.150.50">
    <property type="entry name" value="Transcription Factor, Ets-1"/>
    <property type="match status" value="2"/>
</dbReference>
<dbReference type="InterPro" id="IPR029515">
    <property type="entry name" value="Liprin"/>
</dbReference>
<feature type="coiled-coil region" evidence="4">
    <location>
        <begin position="67"/>
        <end position="108"/>
    </location>
</feature>
<feature type="coiled-coil region" evidence="4">
    <location>
        <begin position="437"/>
        <end position="478"/>
    </location>
</feature>
<evidence type="ECO:0000259" key="6">
    <source>
        <dbReference type="PROSITE" id="PS50105"/>
    </source>
</evidence>
<feature type="region of interest" description="Disordered" evidence="5">
    <location>
        <begin position="394"/>
        <end position="420"/>
    </location>
</feature>
<accession>A0A8C4S1M3</accession>
<dbReference type="FunFam" id="1.10.150.50:FF:000003">
    <property type="entry name" value="liprin-alpha-2 isoform X1"/>
    <property type="match status" value="1"/>
</dbReference>
<evidence type="ECO:0000256" key="3">
    <source>
        <dbReference type="ARBA" id="ARBA00023054"/>
    </source>
</evidence>
<keyword evidence="8" id="KW-1185">Reference proteome</keyword>
<reference evidence="7" key="3">
    <citation type="submission" date="2025-09" db="UniProtKB">
        <authorList>
            <consortium name="Ensembl"/>
        </authorList>
    </citation>
    <scope>IDENTIFICATION</scope>
</reference>
<evidence type="ECO:0000256" key="5">
    <source>
        <dbReference type="SAM" id="MobiDB-lite"/>
    </source>
</evidence>
<dbReference type="Pfam" id="PF25526">
    <property type="entry name" value="LIP-1"/>
    <property type="match status" value="1"/>
</dbReference>
<dbReference type="CDD" id="cd09562">
    <property type="entry name" value="SAM_liprin-alpha1_2_3_4_repeat1"/>
    <property type="match status" value="1"/>
</dbReference>
<dbReference type="InterPro" id="IPR013761">
    <property type="entry name" value="SAM/pointed_sf"/>
</dbReference>
<feature type="compositionally biased region" description="Basic and acidic residues" evidence="5">
    <location>
        <begin position="683"/>
        <end position="694"/>
    </location>
</feature>
<dbReference type="GO" id="GO:0005737">
    <property type="term" value="C:cytoplasm"/>
    <property type="evidence" value="ECO:0007669"/>
    <property type="project" value="UniProtKB-ARBA"/>
</dbReference>
<evidence type="ECO:0000256" key="2">
    <source>
        <dbReference type="ARBA" id="ARBA00022737"/>
    </source>
</evidence>
<evidence type="ECO:0000313" key="8">
    <source>
        <dbReference type="Proteomes" id="UP000694620"/>
    </source>
</evidence>
<dbReference type="PANTHER" id="PTHR12587:SF5">
    <property type="entry name" value="LIPRIN-ALPHA-4"/>
    <property type="match status" value="1"/>
</dbReference>
<proteinExistence type="inferred from homology"/>
<dbReference type="Ensembl" id="ENSECRT00000010114.1">
    <property type="protein sequence ID" value="ENSECRP00000009949.1"/>
    <property type="gene ID" value="ENSECRG00000006635.1"/>
</dbReference>
<feature type="compositionally biased region" description="Polar residues" evidence="5">
    <location>
        <begin position="716"/>
        <end position="733"/>
    </location>
</feature>
<reference evidence="7" key="1">
    <citation type="submission" date="2021-06" db="EMBL/GenBank/DDBJ databases">
        <authorList>
            <consortium name="Wellcome Sanger Institute Data Sharing"/>
        </authorList>
    </citation>
    <scope>NUCLEOTIDE SEQUENCE [LARGE SCALE GENOMIC DNA]</scope>
</reference>
<keyword evidence="3 4" id="KW-0175">Coiled coil</keyword>
<dbReference type="Proteomes" id="UP000694620">
    <property type="component" value="Chromosome 3"/>
</dbReference>
<dbReference type="GO" id="GO:0048786">
    <property type="term" value="C:presynaptic active zone"/>
    <property type="evidence" value="ECO:0007669"/>
    <property type="project" value="TreeGrafter"/>
</dbReference>